<dbReference type="SUPFAM" id="SSF52047">
    <property type="entry name" value="RNI-like"/>
    <property type="match status" value="1"/>
</dbReference>
<evidence type="ECO:0000259" key="2">
    <source>
        <dbReference type="Pfam" id="PF12937"/>
    </source>
</evidence>
<dbReference type="Proteomes" id="UP000772434">
    <property type="component" value="Unassembled WGS sequence"/>
</dbReference>
<name>A0A9P5UB92_9AGAR</name>
<feature type="coiled-coil region" evidence="1">
    <location>
        <begin position="6"/>
        <end position="54"/>
    </location>
</feature>
<keyword evidence="5" id="KW-1185">Reference proteome</keyword>
<dbReference type="InterPro" id="IPR055411">
    <property type="entry name" value="LRR_FXL15/At3g58940/PEG3-like"/>
</dbReference>
<dbReference type="EMBL" id="JADNRY010000016">
    <property type="protein sequence ID" value="KAF9073860.1"/>
    <property type="molecule type" value="Genomic_DNA"/>
</dbReference>
<proteinExistence type="predicted"/>
<comment type="caution">
    <text evidence="4">The sequence shown here is derived from an EMBL/GenBank/DDBJ whole genome shotgun (WGS) entry which is preliminary data.</text>
</comment>
<feature type="domain" description="F-box" evidence="2">
    <location>
        <begin position="68"/>
        <end position="123"/>
    </location>
</feature>
<dbReference type="InterPro" id="IPR001810">
    <property type="entry name" value="F-box_dom"/>
</dbReference>
<evidence type="ECO:0000313" key="4">
    <source>
        <dbReference type="EMBL" id="KAF9073860.1"/>
    </source>
</evidence>
<accession>A0A9P5UB92</accession>
<dbReference type="Pfam" id="PF24758">
    <property type="entry name" value="LRR_At5g56370"/>
    <property type="match status" value="1"/>
</dbReference>
<dbReference type="Pfam" id="PF12937">
    <property type="entry name" value="F-box-like"/>
    <property type="match status" value="1"/>
</dbReference>
<keyword evidence="1" id="KW-0175">Coiled coil</keyword>
<dbReference type="SUPFAM" id="SSF52058">
    <property type="entry name" value="L domain-like"/>
    <property type="match status" value="1"/>
</dbReference>
<dbReference type="Gene3D" id="1.20.1280.50">
    <property type="match status" value="1"/>
</dbReference>
<reference evidence="4" key="1">
    <citation type="submission" date="2020-11" db="EMBL/GenBank/DDBJ databases">
        <authorList>
            <consortium name="DOE Joint Genome Institute"/>
            <person name="Ahrendt S."/>
            <person name="Riley R."/>
            <person name="Andreopoulos W."/>
            <person name="Labutti K."/>
            <person name="Pangilinan J."/>
            <person name="Ruiz-Duenas F.J."/>
            <person name="Barrasa J.M."/>
            <person name="Sanchez-Garcia M."/>
            <person name="Camarero S."/>
            <person name="Miyauchi S."/>
            <person name="Serrano A."/>
            <person name="Linde D."/>
            <person name="Babiker R."/>
            <person name="Drula E."/>
            <person name="Ayuso-Fernandez I."/>
            <person name="Pacheco R."/>
            <person name="Padilla G."/>
            <person name="Ferreira P."/>
            <person name="Barriuso J."/>
            <person name="Kellner H."/>
            <person name="Castanera R."/>
            <person name="Alfaro M."/>
            <person name="Ramirez L."/>
            <person name="Pisabarro A.G."/>
            <person name="Kuo A."/>
            <person name="Tritt A."/>
            <person name="Lipzen A."/>
            <person name="He G."/>
            <person name="Yan M."/>
            <person name="Ng V."/>
            <person name="Cullen D."/>
            <person name="Martin F."/>
            <person name="Rosso M.-N."/>
            <person name="Henrissat B."/>
            <person name="Hibbett D."/>
            <person name="Martinez A.T."/>
            <person name="Grigoriev I.V."/>
        </authorList>
    </citation>
    <scope>NUCLEOTIDE SEQUENCE</scope>
    <source>
        <strain evidence="4">AH 40177</strain>
    </source>
</reference>
<evidence type="ECO:0008006" key="6">
    <source>
        <dbReference type="Google" id="ProtNLM"/>
    </source>
</evidence>
<organism evidence="4 5">
    <name type="scientific">Rhodocollybia butyracea</name>
    <dbReference type="NCBI Taxonomy" id="206335"/>
    <lineage>
        <taxon>Eukaryota</taxon>
        <taxon>Fungi</taxon>
        <taxon>Dikarya</taxon>
        <taxon>Basidiomycota</taxon>
        <taxon>Agaricomycotina</taxon>
        <taxon>Agaricomycetes</taxon>
        <taxon>Agaricomycetidae</taxon>
        <taxon>Agaricales</taxon>
        <taxon>Marasmiineae</taxon>
        <taxon>Omphalotaceae</taxon>
        <taxon>Rhodocollybia</taxon>
    </lineage>
</organism>
<evidence type="ECO:0000256" key="1">
    <source>
        <dbReference type="SAM" id="Coils"/>
    </source>
</evidence>
<protein>
    <recommendedName>
        <fullName evidence="6">F-box domain-containing protein</fullName>
    </recommendedName>
</protein>
<evidence type="ECO:0000259" key="3">
    <source>
        <dbReference type="Pfam" id="PF24758"/>
    </source>
</evidence>
<dbReference type="InterPro" id="IPR032675">
    <property type="entry name" value="LRR_dom_sf"/>
</dbReference>
<gene>
    <name evidence="4" type="ORF">BDP27DRAFT_1318279</name>
</gene>
<feature type="domain" description="F-box/LRR-repeat protein 15/At3g58940/PEG3-like LRR" evidence="3">
    <location>
        <begin position="449"/>
        <end position="545"/>
    </location>
</feature>
<evidence type="ECO:0000313" key="5">
    <source>
        <dbReference type="Proteomes" id="UP000772434"/>
    </source>
</evidence>
<dbReference type="OrthoDB" id="3027018at2759"/>
<sequence length="679" mass="76200">MDRGRRAALSTEIAVVDAQLEILQRREAEIQRVLDEMTKMRDSVAAERQALETKRRELHGQTQPINWLPSELLIEIFESICSSSAENVASSIEDQSTIVALSHTCSKWRELALSTSRLWSFIHCPCTGWDEDRVLRYLERSGDAPLDVVCGAHGCWEKCTPHSRALSKLKNIILDNISRLRYLSVECMAVDTLAVIVELLRDKDNSCLLLSSLSLSVTREAVHRESFPGARIPFPESLDAAEQSGVLKKLKLHRIPLLSIPVRFYSSLTTLDISVHSKVLPNVVSLQSLLDVLCITRQLIEFSLSVYILAVREPMPEMEPVLLPHLKRVDLSCGHSIALPRFFSHINAPALEKIEFWLNDSSGSPMILTSPTASESRSYPSKQGLHLASLKDLCLQYHAREQDSLGSSVRNFTFNFLESLEIVNTDLDVRDSMDNATLPPLPRFESFFRDPRFPHLTHLSLSHFDIDDSRIEALLGYIPALKSLSLDTINNCMMLVDSLALKATRVAPGQVLGWTTELMDTSRNVPHHRRSMKYCPCLESLSLWECDLDFLRLQKMLDARNDHASPNEDEDADAFTTIRQSPNNTGSKRPIKQLPARRIIKPLRRTKLALEGEYDTSSSAQSSSGTVLVGATVLQAMRTGAARPSSRISYLRLAGCKGVDKYSARMLGEWVNDVVWSKS</sequence>
<dbReference type="AlphaFoldDB" id="A0A9P5UB92"/>
<dbReference type="Gene3D" id="3.80.10.10">
    <property type="entry name" value="Ribonuclease Inhibitor"/>
    <property type="match status" value="1"/>
</dbReference>